<dbReference type="Gene3D" id="1.10.555.10">
    <property type="entry name" value="Rho GTPase activation protein"/>
    <property type="match status" value="1"/>
</dbReference>
<evidence type="ECO:0000313" key="4">
    <source>
        <dbReference type="EMBL" id="KAI6659998.1"/>
    </source>
</evidence>
<dbReference type="PROSITE" id="PS50238">
    <property type="entry name" value="RHOGAP"/>
    <property type="match status" value="1"/>
</dbReference>
<dbReference type="PANTHER" id="PTHR12783">
    <property type="entry name" value="RALA BINDING PROTEIN 1 RALBP1"/>
    <property type="match status" value="1"/>
</dbReference>
<evidence type="ECO:0000256" key="2">
    <source>
        <dbReference type="SAM" id="MobiDB-lite"/>
    </source>
</evidence>
<feature type="coiled-coil region" evidence="1">
    <location>
        <begin position="307"/>
        <end position="420"/>
    </location>
</feature>
<dbReference type="EMBL" id="JAKMXF010000044">
    <property type="protein sequence ID" value="KAI6659998.1"/>
    <property type="molecule type" value="Genomic_DNA"/>
</dbReference>
<keyword evidence="5" id="KW-1185">Reference proteome</keyword>
<evidence type="ECO:0000259" key="3">
    <source>
        <dbReference type="PROSITE" id="PS50238"/>
    </source>
</evidence>
<dbReference type="Pfam" id="PF00620">
    <property type="entry name" value="RhoGAP"/>
    <property type="match status" value="1"/>
</dbReference>
<dbReference type="InterPro" id="IPR039767">
    <property type="entry name" value="RALBP1"/>
</dbReference>
<dbReference type="PANTHER" id="PTHR12783:SF5">
    <property type="entry name" value="RALA-BINDING PROTEIN 1"/>
    <property type="match status" value="1"/>
</dbReference>
<accession>A0AAV7KFD5</accession>
<gene>
    <name evidence="4" type="ORF">LOD99_14339</name>
</gene>
<dbReference type="AlphaFoldDB" id="A0AAV7KFD5"/>
<feature type="region of interest" description="Disordered" evidence="2">
    <location>
        <begin position="1"/>
        <end position="25"/>
    </location>
</feature>
<comment type="caution">
    <text evidence="4">The sequence shown here is derived from an EMBL/GenBank/DDBJ whole genome shotgun (WGS) entry which is preliminary data.</text>
</comment>
<feature type="domain" description="Rho-GAP" evidence="3">
    <location>
        <begin position="58"/>
        <end position="248"/>
    </location>
</feature>
<dbReference type="Proteomes" id="UP001165289">
    <property type="component" value="Unassembled WGS sequence"/>
</dbReference>
<dbReference type="SMART" id="SM00324">
    <property type="entry name" value="RhoGAP"/>
    <property type="match status" value="1"/>
</dbReference>
<dbReference type="GO" id="GO:0031267">
    <property type="term" value="F:small GTPase binding"/>
    <property type="evidence" value="ECO:0007669"/>
    <property type="project" value="InterPro"/>
</dbReference>
<sequence length="440" mass="50856">MSDSNPNKPSPKSKHPKNKESFRSRITLHKKANKAKKDLAEPGHPSIISSIETKVFGVSLLDAIDRSVIQDDILIPTVFRECIDYIEAFGLETEGLYRVGGPVKSIEAVKQQYDRGEYIDFSNVIPETISSLLKLYIRELPHCLIPQSVMYKLEEALSVQDSQQRLKSLKKHFSHIPVPNTLMLSWLLLHLQNVIHLEKENKMSLHNLIIVFSPTLRISINLLVALYENLHSLAPNVEIFPYKRPTLDEFKSELQVLGTPFSLLSEAEVLSEMNQLSRLRESVNRVALAEETCSTGTHSSEDCSLLLERLQLRVQGLKEQLEQLQTSELREEKELQQLRLKEREMQLEYEILQKLNEQFHKSIEEEKMLLEETRKEFEERGLEEVPDDWTQSEQELAESLEKLIQAEKELQLQNKEALMDMNVELDNCVKLRVQLELHST</sequence>
<keyword evidence="1" id="KW-0175">Coiled coil</keyword>
<protein>
    <submittedName>
        <fullName evidence="4">RalA-binding protein 1-like</fullName>
    </submittedName>
</protein>
<dbReference type="GO" id="GO:0005096">
    <property type="term" value="F:GTPase activator activity"/>
    <property type="evidence" value="ECO:0007669"/>
    <property type="project" value="InterPro"/>
</dbReference>
<dbReference type="SUPFAM" id="SSF48350">
    <property type="entry name" value="GTPase activation domain, GAP"/>
    <property type="match status" value="1"/>
</dbReference>
<proteinExistence type="predicted"/>
<dbReference type="InterPro" id="IPR008936">
    <property type="entry name" value="Rho_GTPase_activation_prot"/>
</dbReference>
<dbReference type="GO" id="GO:0007264">
    <property type="term" value="P:small GTPase-mediated signal transduction"/>
    <property type="evidence" value="ECO:0007669"/>
    <property type="project" value="InterPro"/>
</dbReference>
<evidence type="ECO:0000313" key="5">
    <source>
        <dbReference type="Proteomes" id="UP001165289"/>
    </source>
</evidence>
<reference evidence="4 5" key="1">
    <citation type="journal article" date="2023" name="BMC Biol.">
        <title>The compact genome of the sponge Oopsacas minuta (Hexactinellida) is lacking key metazoan core genes.</title>
        <authorList>
            <person name="Santini S."/>
            <person name="Schenkelaars Q."/>
            <person name="Jourda C."/>
            <person name="Duchesne M."/>
            <person name="Belahbib H."/>
            <person name="Rocher C."/>
            <person name="Selva M."/>
            <person name="Riesgo A."/>
            <person name="Vervoort M."/>
            <person name="Leys S.P."/>
            <person name="Kodjabachian L."/>
            <person name="Le Bivic A."/>
            <person name="Borchiellini C."/>
            <person name="Claverie J.M."/>
            <person name="Renard E."/>
        </authorList>
    </citation>
    <scope>NUCLEOTIDE SEQUENCE [LARGE SCALE GENOMIC DNA]</scope>
    <source>
        <strain evidence="4">SPO-2</strain>
    </source>
</reference>
<dbReference type="InterPro" id="IPR000198">
    <property type="entry name" value="RhoGAP_dom"/>
</dbReference>
<organism evidence="4 5">
    <name type="scientific">Oopsacas minuta</name>
    <dbReference type="NCBI Taxonomy" id="111878"/>
    <lineage>
        <taxon>Eukaryota</taxon>
        <taxon>Metazoa</taxon>
        <taxon>Porifera</taxon>
        <taxon>Hexactinellida</taxon>
        <taxon>Hexasterophora</taxon>
        <taxon>Lyssacinosida</taxon>
        <taxon>Leucopsacidae</taxon>
        <taxon>Oopsacas</taxon>
    </lineage>
</organism>
<name>A0AAV7KFD5_9METZ</name>
<evidence type="ECO:0000256" key="1">
    <source>
        <dbReference type="SAM" id="Coils"/>
    </source>
</evidence>